<gene>
    <name evidence="7" type="ORF">ZIOFF_006760</name>
</gene>
<feature type="transmembrane region" description="Helical" evidence="6">
    <location>
        <begin position="283"/>
        <end position="303"/>
    </location>
</feature>
<dbReference type="AlphaFoldDB" id="A0A8J5M324"/>
<protein>
    <recommendedName>
        <fullName evidence="9">Heptahelical transmembrane protein 2</fullName>
    </recommendedName>
</protein>
<keyword evidence="3 6" id="KW-1133">Transmembrane helix</keyword>
<organism evidence="7 8">
    <name type="scientific">Zingiber officinale</name>
    <name type="common">Ginger</name>
    <name type="synonym">Amomum zingiber</name>
    <dbReference type="NCBI Taxonomy" id="94328"/>
    <lineage>
        <taxon>Eukaryota</taxon>
        <taxon>Viridiplantae</taxon>
        <taxon>Streptophyta</taxon>
        <taxon>Embryophyta</taxon>
        <taxon>Tracheophyta</taxon>
        <taxon>Spermatophyta</taxon>
        <taxon>Magnoliopsida</taxon>
        <taxon>Liliopsida</taxon>
        <taxon>Zingiberales</taxon>
        <taxon>Zingiberaceae</taxon>
        <taxon>Zingiber</taxon>
    </lineage>
</organism>
<evidence type="ECO:0000256" key="6">
    <source>
        <dbReference type="SAM" id="Phobius"/>
    </source>
</evidence>
<feature type="transmembrane region" description="Helical" evidence="6">
    <location>
        <begin position="310"/>
        <end position="331"/>
    </location>
</feature>
<dbReference type="EMBL" id="JACMSC010000002">
    <property type="protein sequence ID" value="KAG6532901.1"/>
    <property type="molecule type" value="Genomic_DNA"/>
</dbReference>
<feature type="transmembrane region" description="Helical" evidence="6">
    <location>
        <begin position="222"/>
        <end position="242"/>
    </location>
</feature>
<feature type="binding site" evidence="5">
    <location>
        <position position="353"/>
    </location>
    <ligand>
        <name>Zn(2+)</name>
        <dbReference type="ChEBI" id="CHEBI:29105"/>
    </ligand>
</feature>
<keyword evidence="8" id="KW-1185">Reference proteome</keyword>
<dbReference type="Proteomes" id="UP000734854">
    <property type="component" value="Unassembled WGS sequence"/>
</dbReference>
<dbReference type="GO" id="GO:0009725">
    <property type="term" value="P:response to hormone"/>
    <property type="evidence" value="ECO:0007669"/>
    <property type="project" value="TreeGrafter"/>
</dbReference>
<feature type="transmembrane region" description="Helical" evidence="6">
    <location>
        <begin position="187"/>
        <end position="207"/>
    </location>
</feature>
<evidence type="ECO:0000256" key="2">
    <source>
        <dbReference type="ARBA" id="ARBA00022692"/>
    </source>
</evidence>
<dbReference type="GO" id="GO:0016020">
    <property type="term" value="C:membrane"/>
    <property type="evidence" value="ECO:0007669"/>
    <property type="project" value="UniProtKB-SubCell"/>
</dbReference>
<dbReference type="GO" id="GO:0046872">
    <property type="term" value="F:metal ion binding"/>
    <property type="evidence" value="ECO:0007669"/>
    <property type="project" value="UniProtKB-KW"/>
</dbReference>
<dbReference type="PANTHER" id="PTHR20855:SF100">
    <property type="entry name" value="HEPTAHELICAL TRANSMEMBRANE PROTEIN 2"/>
    <property type="match status" value="1"/>
</dbReference>
<evidence type="ECO:0000313" key="7">
    <source>
        <dbReference type="EMBL" id="KAG6532901.1"/>
    </source>
</evidence>
<dbReference type="PANTHER" id="PTHR20855">
    <property type="entry name" value="ADIPOR/PROGESTIN RECEPTOR-RELATED"/>
    <property type="match status" value="1"/>
</dbReference>
<sequence>MEAPAPERGRRRSTRWIPIATTPAVAGGKPIGGRDAGRDLRLLRYDELPDFLKDNEFILDHYRSEWPIRDALLSAFAWHNETLNVWTHLGGFFLFLLLALAELVVMVDKVTHAVLPELSGLMIRFFGSSKNNVPENIFSVDRIKHIEMLKQESFSVVFFSGNSSALQLSWSRTSFPSERSIPRWPMLVFLVGCMGCLIISAISHLLACHSRHFSLFFWRLDYAGISLMIVSSFVPPIYYIFLCQPIAQLTYLSTISTVGLLAIFTLLYPAFSTPHFRPFRATLFLAMGFFGVVPAVHAIWLNWEHHEAHMVLGLEVFMGVAYAVGALVYASRIPEKWRPGEFDLVGHSHQIFHVLVLLGALIHYVATIVLLKWLERSMTFCGAS</sequence>
<feature type="binding site" evidence="5">
    <location>
        <position position="349"/>
    </location>
    <ligand>
        <name>Zn(2+)</name>
        <dbReference type="ChEBI" id="CHEBI:29105"/>
    </ligand>
</feature>
<name>A0A8J5M324_ZINOF</name>
<proteinExistence type="predicted"/>
<feature type="binding site" evidence="5">
    <location>
        <position position="204"/>
    </location>
    <ligand>
        <name>Zn(2+)</name>
        <dbReference type="ChEBI" id="CHEBI:29105"/>
    </ligand>
</feature>
<keyword evidence="2 6" id="KW-0812">Transmembrane</keyword>
<keyword evidence="5" id="KW-0862">Zinc</keyword>
<dbReference type="InterPro" id="IPR004254">
    <property type="entry name" value="AdipoR/HlyIII-related"/>
</dbReference>
<evidence type="ECO:0000256" key="5">
    <source>
        <dbReference type="PIRSR" id="PIRSR604254-1"/>
    </source>
</evidence>
<dbReference type="Pfam" id="PF03006">
    <property type="entry name" value="HlyIII"/>
    <property type="match status" value="1"/>
</dbReference>
<keyword evidence="5" id="KW-0479">Metal-binding</keyword>
<evidence type="ECO:0000313" key="8">
    <source>
        <dbReference type="Proteomes" id="UP000734854"/>
    </source>
</evidence>
<feature type="transmembrane region" description="Helical" evidence="6">
    <location>
        <begin position="85"/>
        <end position="105"/>
    </location>
</feature>
<dbReference type="GO" id="GO:0009744">
    <property type="term" value="P:response to sucrose"/>
    <property type="evidence" value="ECO:0007669"/>
    <property type="project" value="UniProtKB-ARBA"/>
</dbReference>
<evidence type="ECO:0000256" key="3">
    <source>
        <dbReference type="ARBA" id="ARBA00022989"/>
    </source>
</evidence>
<evidence type="ECO:0000256" key="1">
    <source>
        <dbReference type="ARBA" id="ARBA00004141"/>
    </source>
</evidence>
<dbReference type="GO" id="GO:0038023">
    <property type="term" value="F:signaling receptor activity"/>
    <property type="evidence" value="ECO:0007669"/>
    <property type="project" value="TreeGrafter"/>
</dbReference>
<evidence type="ECO:0008006" key="9">
    <source>
        <dbReference type="Google" id="ProtNLM"/>
    </source>
</evidence>
<reference evidence="7 8" key="1">
    <citation type="submission" date="2020-08" db="EMBL/GenBank/DDBJ databases">
        <title>Plant Genome Project.</title>
        <authorList>
            <person name="Zhang R.-G."/>
        </authorList>
    </citation>
    <scope>NUCLEOTIDE SEQUENCE [LARGE SCALE GENOMIC DNA]</scope>
    <source>
        <tissue evidence="7">Rhizome</tissue>
    </source>
</reference>
<feature type="transmembrane region" description="Helical" evidence="6">
    <location>
        <begin position="249"/>
        <end position="271"/>
    </location>
</feature>
<keyword evidence="4 6" id="KW-0472">Membrane</keyword>
<comment type="subcellular location">
    <subcellularLocation>
        <location evidence="1">Membrane</location>
        <topology evidence="1">Multi-pass membrane protein</topology>
    </subcellularLocation>
</comment>
<evidence type="ECO:0000256" key="4">
    <source>
        <dbReference type="ARBA" id="ARBA00023136"/>
    </source>
</evidence>
<accession>A0A8J5M324</accession>
<feature type="transmembrane region" description="Helical" evidence="6">
    <location>
        <begin position="351"/>
        <end position="371"/>
    </location>
</feature>
<comment type="caution">
    <text evidence="7">The sequence shown here is derived from an EMBL/GenBank/DDBJ whole genome shotgun (WGS) entry which is preliminary data.</text>
</comment>